<evidence type="ECO:0000256" key="1">
    <source>
        <dbReference type="ARBA" id="ARBA00004651"/>
    </source>
</evidence>
<dbReference type="CDD" id="cd17359">
    <property type="entry name" value="MFS_XylE_like"/>
    <property type="match status" value="1"/>
</dbReference>
<feature type="domain" description="Major facilitator superfamily (MFS) profile" evidence="11">
    <location>
        <begin position="10"/>
        <end position="448"/>
    </location>
</feature>
<evidence type="ECO:0000313" key="12">
    <source>
        <dbReference type="EMBL" id="WKK80287.1"/>
    </source>
</evidence>
<dbReference type="Pfam" id="PF00083">
    <property type="entry name" value="Sugar_tr"/>
    <property type="match status" value="1"/>
</dbReference>
<feature type="transmembrane region" description="Helical" evidence="10">
    <location>
        <begin position="423"/>
        <end position="440"/>
    </location>
</feature>
<dbReference type="PRINTS" id="PR00171">
    <property type="entry name" value="SUGRTRNSPORT"/>
</dbReference>
<evidence type="ECO:0000256" key="10">
    <source>
        <dbReference type="SAM" id="Phobius"/>
    </source>
</evidence>
<dbReference type="SUPFAM" id="SSF103473">
    <property type="entry name" value="MFS general substrate transporter"/>
    <property type="match status" value="1"/>
</dbReference>
<evidence type="ECO:0000256" key="6">
    <source>
        <dbReference type="ARBA" id="ARBA00022692"/>
    </source>
</evidence>
<keyword evidence="6 10" id="KW-0812">Transmembrane</keyword>
<feature type="transmembrane region" description="Helical" evidence="10">
    <location>
        <begin position="77"/>
        <end position="97"/>
    </location>
</feature>
<feature type="transmembrane region" description="Helical" evidence="10">
    <location>
        <begin position="177"/>
        <end position="196"/>
    </location>
</feature>
<organism evidence="12">
    <name type="scientific">Marivirga arenosa</name>
    <dbReference type="NCBI Taxonomy" id="3059076"/>
    <lineage>
        <taxon>Bacteria</taxon>
        <taxon>Pseudomonadati</taxon>
        <taxon>Bacteroidota</taxon>
        <taxon>Cytophagia</taxon>
        <taxon>Cytophagales</taxon>
        <taxon>Marivirgaceae</taxon>
        <taxon>Marivirga</taxon>
    </lineage>
</organism>
<dbReference type="FunFam" id="1.20.1250.20:FF:000122">
    <property type="entry name" value="D-xylose transporter XylE"/>
    <property type="match status" value="1"/>
</dbReference>
<gene>
    <name evidence="12" type="ORF">QYS47_24445</name>
</gene>
<evidence type="ECO:0000256" key="8">
    <source>
        <dbReference type="ARBA" id="ARBA00023136"/>
    </source>
</evidence>
<dbReference type="PROSITE" id="PS00217">
    <property type="entry name" value="SUGAR_TRANSPORT_2"/>
    <property type="match status" value="1"/>
</dbReference>
<dbReference type="RefSeq" id="WP_302124599.1">
    <property type="nucleotide sequence ID" value="NZ_CP129968.2"/>
</dbReference>
<name>A0AA49JHF9_9BACT</name>
<dbReference type="PROSITE" id="PS00216">
    <property type="entry name" value="SUGAR_TRANSPORT_1"/>
    <property type="match status" value="1"/>
</dbReference>
<feature type="transmembrane region" description="Helical" evidence="10">
    <location>
        <begin position="254"/>
        <end position="279"/>
    </location>
</feature>
<feature type="transmembrane region" description="Helical" evidence="10">
    <location>
        <begin position="46"/>
        <end position="65"/>
    </location>
</feature>
<evidence type="ECO:0000256" key="3">
    <source>
        <dbReference type="ARBA" id="ARBA00022448"/>
    </source>
</evidence>
<dbReference type="InterPro" id="IPR005829">
    <property type="entry name" value="Sugar_transporter_CS"/>
</dbReference>
<feature type="transmembrane region" description="Helical" evidence="10">
    <location>
        <begin position="139"/>
        <end position="161"/>
    </location>
</feature>
<keyword evidence="7 10" id="KW-1133">Transmembrane helix</keyword>
<dbReference type="NCBIfam" id="TIGR00879">
    <property type="entry name" value="SP"/>
    <property type="match status" value="1"/>
</dbReference>
<protein>
    <submittedName>
        <fullName evidence="12">Sugar porter family MFS transporter</fullName>
    </submittedName>
</protein>
<dbReference type="AlphaFoldDB" id="A0AA49JHF9"/>
<dbReference type="KEGG" id="marp:QYS47_24445"/>
<dbReference type="PANTHER" id="PTHR48023:SF4">
    <property type="entry name" value="D-XYLOSE-PROTON SYMPORTER-LIKE 2"/>
    <property type="match status" value="1"/>
</dbReference>
<proteinExistence type="inferred from homology"/>
<evidence type="ECO:0000256" key="7">
    <source>
        <dbReference type="ARBA" id="ARBA00022989"/>
    </source>
</evidence>
<dbReference type="GO" id="GO:0005886">
    <property type="term" value="C:plasma membrane"/>
    <property type="evidence" value="ECO:0007669"/>
    <property type="project" value="UniProtKB-SubCell"/>
</dbReference>
<dbReference type="InterPro" id="IPR020846">
    <property type="entry name" value="MFS_dom"/>
</dbReference>
<dbReference type="PROSITE" id="PS50850">
    <property type="entry name" value="MFS"/>
    <property type="match status" value="1"/>
</dbReference>
<comment type="similarity">
    <text evidence="2 9">Belongs to the major facilitator superfamily. Sugar transporter (TC 2.A.1.1) family.</text>
</comment>
<comment type="subcellular location">
    <subcellularLocation>
        <location evidence="1">Cell membrane</location>
        <topology evidence="1">Multi-pass membrane protein</topology>
    </subcellularLocation>
</comment>
<feature type="transmembrane region" description="Helical" evidence="10">
    <location>
        <begin position="387"/>
        <end position="403"/>
    </location>
</feature>
<dbReference type="Gene3D" id="1.20.1250.20">
    <property type="entry name" value="MFS general substrate transporter like domains"/>
    <property type="match status" value="2"/>
</dbReference>
<dbReference type="PANTHER" id="PTHR48023">
    <property type="entry name" value="D-XYLOSE-PROTON SYMPORTER-LIKE 2"/>
    <property type="match status" value="1"/>
</dbReference>
<dbReference type="InterPro" id="IPR036259">
    <property type="entry name" value="MFS_trans_sf"/>
</dbReference>
<feature type="transmembrane region" description="Helical" evidence="10">
    <location>
        <begin position="352"/>
        <end position="375"/>
    </location>
</feature>
<accession>A0AA49JHF9</accession>
<evidence type="ECO:0000256" key="9">
    <source>
        <dbReference type="RuleBase" id="RU003346"/>
    </source>
</evidence>
<dbReference type="InterPro" id="IPR050820">
    <property type="entry name" value="MFS_Sugar_Transporter"/>
</dbReference>
<keyword evidence="3 9" id="KW-0813">Transport</keyword>
<dbReference type="InterPro" id="IPR005828">
    <property type="entry name" value="MFS_sugar_transport-like"/>
</dbReference>
<dbReference type="InterPro" id="IPR047984">
    <property type="entry name" value="XylE-like"/>
</dbReference>
<reference evidence="12" key="1">
    <citation type="submission" date="2023-08" db="EMBL/GenBank/DDBJ databases">
        <title>Comparative genomics and taxonomic characterization of three novel marine species of genus Marivirga.</title>
        <authorList>
            <person name="Muhammad N."/>
            <person name="Kim S.-G."/>
        </authorList>
    </citation>
    <scope>NUCLEOTIDE SEQUENCE</scope>
    <source>
        <strain evidence="12">BKB1-2</strain>
    </source>
</reference>
<evidence type="ECO:0000259" key="11">
    <source>
        <dbReference type="PROSITE" id="PS50850"/>
    </source>
</evidence>
<dbReference type="Proteomes" id="UP001232019">
    <property type="component" value="Chromosome"/>
</dbReference>
<evidence type="ECO:0000256" key="5">
    <source>
        <dbReference type="ARBA" id="ARBA00022597"/>
    </source>
</evidence>
<dbReference type="EMBL" id="CP129968">
    <property type="protein sequence ID" value="WKK80287.1"/>
    <property type="molecule type" value="Genomic_DNA"/>
</dbReference>
<feature type="transmembrane region" description="Helical" evidence="10">
    <location>
        <begin position="299"/>
        <end position="317"/>
    </location>
</feature>
<evidence type="ECO:0000256" key="4">
    <source>
        <dbReference type="ARBA" id="ARBA00022475"/>
    </source>
</evidence>
<evidence type="ECO:0000256" key="2">
    <source>
        <dbReference type="ARBA" id="ARBA00010992"/>
    </source>
</evidence>
<dbReference type="InterPro" id="IPR003663">
    <property type="entry name" value="Sugar/inositol_transpt"/>
</dbReference>
<feature type="transmembrane region" description="Helical" evidence="10">
    <location>
        <begin position="103"/>
        <end position="127"/>
    </location>
</feature>
<feature type="transmembrane region" description="Helical" evidence="10">
    <location>
        <begin position="324"/>
        <end position="346"/>
    </location>
</feature>
<keyword evidence="4" id="KW-1003">Cell membrane</keyword>
<keyword evidence="5" id="KW-0762">Sugar transport</keyword>
<dbReference type="GO" id="GO:0022857">
    <property type="term" value="F:transmembrane transporter activity"/>
    <property type="evidence" value="ECO:0007669"/>
    <property type="project" value="InterPro"/>
</dbReference>
<keyword evidence="8 10" id="KW-0472">Membrane</keyword>
<sequence length="468" mass="51474">MSKKGLLILIASVAALGGLLFGYDTGIINGTQYYFSKYFELSAAMKGWVVSSALLGCLVGALIAGPMTTKIGRKLTLIVSALLFTISAAGSGLPSFLPESISLLVIFRVIGGLAIGLASMAAPTYIAEISPKDKRGVLVTFYQLAVVTGFFVVFLATYYIGESYSSEQGKIDEGWRWMFWSELIPCIIFLVLTLFIPKSPRWLLLVGRDEEAKKVLDSLHEGVEADRELAEIKQSLAKERKIEKTNINIFQKGAFAIIIIGSLLSLFQQFTGINAVLYYGGDIFEKALGYTQDDVLAQQILLGAVNFTFTFVAMFTVDKLGRKPLIMIGSFGMLLGFILLGGSLYFEQVGLISLIGVLLFIASFAMSMGPVTWVLLSEMFPNKIRSIAMSIAVAIQWAGNYLVSQSFPIIADSEHNEVVWNKSLPYVIFGICIIILIIFTKKYIIETKGRSLEELEDIWAEKYGEIKS</sequence>